<organism evidence="2 3">
    <name type="scientific">Mycoplasmopsis synoviae</name>
    <name type="common">Mycoplasma synoviae</name>
    <dbReference type="NCBI Taxonomy" id="2109"/>
    <lineage>
        <taxon>Bacteria</taxon>
        <taxon>Bacillati</taxon>
        <taxon>Mycoplasmatota</taxon>
        <taxon>Mycoplasmoidales</taxon>
        <taxon>Metamycoplasmataceae</taxon>
        <taxon>Mycoplasmopsis</taxon>
    </lineage>
</organism>
<evidence type="ECO:0000313" key="3">
    <source>
        <dbReference type="Proteomes" id="UP000259328"/>
    </source>
</evidence>
<feature type="non-terminal residue" evidence="2">
    <location>
        <position position="90"/>
    </location>
</feature>
<protein>
    <submittedName>
        <fullName evidence="2">Uncharacterized protein</fullName>
    </submittedName>
</protein>
<proteinExistence type="predicted"/>
<evidence type="ECO:0000313" key="2">
    <source>
        <dbReference type="EMBL" id="SYV92901.1"/>
    </source>
</evidence>
<gene>
    <name evidence="2" type="ORF">NCTC10124_00629</name>
</gene>
<keyword evidence="1" id="KW-0472">Membrane</keyword>
<name>A0A3B0PTA8_MYCSY</name>
<dbReference type="Proteomes" id="UP000259328">
    <property type="component" value="Chromosome"/>
</dbReference>
<keyword evidence="1" id="KW-1133">Transmembrane helix</keyword>
<sequence length="90" mass="10716">MHFRSFYDFENNLISLEDQKLSLFEKFSFYLKSPYFKSLFRFSVFDISIAAVLLGTFLIVSFITSFSALKLTGINLEYIFYITFAFVLRW</sequence>
<feature type="transmembrane region" description="Helical" evidence="1">
    <location>
        <begin position="69"/>
        <end position="88"/>
    </location>
</feature>
<dbReference type="AlphaFoldDB" id="A0A3B0PTA8"/>
<evidence type="ECO:0000256" key="1">
    <source>
        <dbReference type="SAM" id="Phobius"/>
    </source>
</evidence>
<keyword evidence="1" id="KW-0812">Transmembrane</keyword>
<reference evidence="3" key="1">
    <citation type="submission" date="2018-06" db="EMBL/GenBank/DDBJ databases">
        <authorList>
            <consortium name="Pathogen Informatics"/>
        </authorList>
    </citation>
    <scope>NUCLEOTIDE SEQUENCE [LARGE SCALE GENOMIC DNA]</scope>
    <source>
        <strain evidence="3">NCTC10124</strain>
    </source>
</reference>
<accession>A0A3B0PTA8</accession>
<feature type="transmembrane region" description="Helical" evidence="1">
    <location>
        <begin position="39"/>
        <end position="63"/>
    </location>
</feature>
<dbReference type="EMBL" id="LS991953">
    <property type="protein sequence ID" value="SYV92901.1"/>
    <property type="molecule type" value="Genomic_DNA"/>
</dbReference>